<dbReference type="Pfam" id="PF01151">
    <property type="entry name" value="ELO"/>
    <property type="match status" value="1"/>
</dbReference>
<keyword evidence="3" id="KW-0808">Transferase</keyword>
<evidence type="ECO:0000256" key="5">
    <source>
        <dbReference type="ARBA" id="ARBA00022832"/>
    </source>
</evidence>
<evidence type="ECO:0000256" key="2">
    <source>
        <dbReference type="ARBA" id="ARBA00022516"/>
    </source>
</evidence>
<organism evidence="11">
    <name type="scientific">Anthurium amnicola</name>
    <dbReference type="NCBI Taxonomy" id="1678845"/>
    <lineage>
        <taxon>Eukaryota</taxon>
        <taxon>Viridiplantae</taxon>
        <taxon>Streptophyta</taxon>
        <taxon>Embryophyta</taxon>
        <taxon>Tracheophyta</taxon>
        <taxon>Spermatophyta</taxon>
        <taxon>Magnoliopsida</taxon>
        <taxon>Liliopsida</taxon>
        <taxon>Araceae</taxon>
        <taxon>Pothoideae</taxon>
        <taxon>Potheae</taxon>
        <taxon>Anthurium</taxon>
    </lineage>
</organism>
<feature type="transmembrane region" description="Helical" evidence="10">
    <location>
        <begin position="77"/>
        <end position="101"/>
    </location>
</feature>
<evidence type="ECO:0000256" key="3">
    <source>
        <dbReference type="ARBA" id="ARBA00022679"/>
    </source>
</evidence>
<evidence type="ECO:0000313" key="11">
    <source>
        <dbReference type="EMBL" id="JAT65027.1"/>
    </source>
</evidence>
<keyword evidence="9" id="KW-0275">Fatty acid biosynthesis</keyword>
<feature type="transmembrane region" description="Helical" evidence="10">
    <location>
        <begin position="246"/>
        <end position="270"/>
    </location>
</feature>
<accession>A0A1D1ZDU8</accession>
<keyword evidence="7" id="KW-0443">Lipid metabolism</keyword>
<keyword evidence="4 10" id="KW-0812">Transmembrane</keyword>
<reference evidence="11" key="1">
    <citation type="submission" date="2015-07" db="EMBL/GenBank/DDBJ databases">
        <title>Transcriptome Assembly of Anthurium amnicola.</title>
        <authorList>
            <person name="Suzuki J."/>
        </authorList>
    </citation>
    <scope>NUCLEOTIDE SEQUENCE</scope>
</reference>
<feature type="transmembrane region" description="Helical" evidence="10">
    <location>
        <begin position="29"/>
        <end position="46"/>
    </location>
</feature>
<dbReference type="GO" id="GO:0030148">
    <property type="term" value="P:sphingolipid biosynthetic process"/>
    <property type="evidence" value="ECO:0007669"/>
    <property type="project" value="TreeGrafter"/>
</dbReference>
<evidence type="ECO:0000256" key="4">
    <source>
        <dbReference type="ARBA" id="ARBA00022692"/>
    </source>
</evidence>
<dbReference type="AlphaFoldDB" id="A0A1D1ZDU8"/>
<evidence type="ECO:0000256" key="1">
    <source>
        <dbReference type="ARBA" id="ARBA00004141"/>
    </source>
</evidence>
<keyword evidence="6 10" id="KW-1133">Transmembrane helix</keyword>
<gene>
    <name evidence="11" type="primary">sre1_4</name>
    <name evidence="11" type="ORF">g.29954</name>
</gene>
<evidence type="ECO:0000256" key="9">
    <source>
        <dbReference type="ARBA" id="ARBA00023160"/>
    </source>
</evidence>
<sequence length="281" mass="31908">MEQLFSRNETAPTPKGIPFPEYYPYVMDYKFPLAVALLYIISVSLFNPKSNAVSRIVAKHKGIKAANKKSNPLMTGFVFLHNLALCVFSVVIFINMGNAFIMHFMNNKDSFTDAYCDRDSSLWNNALGYWGYFFYLSKFYEVVDTIIILSKGRRSSFLQTYHHAGAMITMWSGMNSKAPPIWIFVVFNSFIHSIMYAYYAATCIGMSPPGKQYLTTMQISQFLIGTPLAISYLFVNDCLKTDAAIYATYINVAYLLPLTGLFINFAANMYGRKNKPSKKID</sequence>
<keyword evidence="5" id="KW-0276">Fatty acid metabolism</keyword>
<dbReference type="GO" id="GO:0005789">
    <property type="term" value="C:endoplasmic reticulum membrane"/>
    <property type="evidence" value="ECO:0007669"/>
    <property type="project" value="TreeGrafter"/>
</dbReference>
<protein>
    <submittedName>
        <fullName evidence="11">Elongation of fatty acids protein sre1</fullName>
    </submittedName>
</protein>
<evidence type="ECO:0000256" key="8">
    <source>
        <dbReference type="ARBA" id="ARBA00023136"/>
    </source>
</evidence>
<dbReference type="EMBL" id="GDJX01002909">
    <property type="protein sequence ID" value="JAT65027.1"/>
    <property type="molecule type" value="Transcribed_RNA"/>
</dbReference>
<dbReference type="GO" id="GO:0034625">
    <property type="term" value="P:fatty acid elongation, monounsaturated fatty acid"/>
    <property type="evidence" value="ECO:0007669"/>
    <property type="project" value="TreeGrafter"/>
</dbReference>
<dbReference type="PANTHER" id="PTHR11157">
    <property type="entry name" value="FATTY ACID ACYL TRANSFERASE-RELATED"/>
    <property type="match status" value="1"/>
</dbReference>
<dbReference type="PANTHER" id="PTHR11157:SF169">
    <property type="entry name" value="ELONGATION OF FATTY ACIDS PROTEIN"/>
    <property type="match status" value="1"/>
</dbReference>
<dbReference type="GO" id="GO:0009922">
    <property type="term" value="F:fatty acid elongase activity"/>
    <property type="evidence" value="ECO:0007669"/>
    <property type="project" value="InterPro"/>
</dbReference>
<dbReference type="GO" id="GO:0034626">
    <property type="term" value="P:fatty acid elongation, polyunsaturated fatty acid"/>
    <property type="evidence" value="ECO:0007669"/>
    <property type="project" value="TreeGrafter"/>
</dbReference>
<dbReference type="GO" id="GO:0019367">
    <property type="term" value="P:fatty acid elongation, saturated fatty acid"/>
    <property type="evidence" value="ECO:0007669"/>
    <property type="project" value="TreeGrafter"/>
</dbReference>
<dbReference type="GO" id="GO:0042761">
    <property type="term" value="P:very long-chain fatty acid biosynthetic process"/>
    <property type="evidence" value="ECO:0007669"/>
    <property type="project" value="TreeGrafter"/>
</dbReference>
<evidence type="ECO:0000256" key="6">
    <source>
        <dbReference type="ARBA" id="ARBA00022989"/>
    </source>
</evidence>
<feature type="transmembrane region" description="Helical" evidence="10">
    <location>
        <begin position="213"/>
        <end position="234"/>
    </location>
</feature>
<name>A0A1D1ZDU8_9ARAE</name>
<keyword evidence="8 10" id="KW-0472">Membrane</keyword>
<feature type="transmembrane region" description="Helical" evidence="10">
    <location>
        <begin position="180"/>
        <end position="201"/>
    </location>
</feature>
<proteinExistence type="predicted"/>
<keyword evidence="2" id="KW-0444">Lipid biosynthesis</keyword>
<dbReference type="InterPro" id="IPR002076">
    <property type="entry name" value="ELO_fam"/>
</dbReference>
<evidence type="ECO:0000256" key="7">
    <source>
        <dbReference type="ARBA" id="ARBA00023098"/>
    </source>
</evidence>
<comment type="subcellular location">
    <subcellularLocation>
        <location evidence="1">Membrane</location>
        <topology evidence="1">Multi-pass membrane protein</topology>
    </subcellularLocation>
</comment>
<evidence type="ECO:0000256" key="10">
    <source>
        <dbReference type="SAM" id="Phobius"/>
    </source>
</evidence>